<evidence type="ECO:0000256" key="2">
    <source>
        <dbReference type="SAM" id="Phobius"/>
    </source>
</evidence>
<keyword evidence="4" id="KW-1185">Reference proteome</keyword>
<organism evidence="3 4">
    <name type="scientific">Pisolithus tinctorius Marx 270</name>
    <dbReference type="NCBI Taxonomy" id="870435"/>
    <lineage>
        <taxon>Eukaryota</taxon>
        <taxon>Fungi</taxon>
        <taxon>Dikarya</taxon>
        <taxon>Basidiomycota</taxon>
        <taxon>Agaricomycotina</taxon>
        <taxon>Agaricomycetes</taxon>
        <taxon>Agaricomycetidae</taxon>
        <taxon>Boletales</taxon>
        <taxon>Sclerodermatineae</taxon>
        <taxon>Pisolithaceae</taxon>
        <taxon>Pisolithus</taxon>
    </lineage>
</organism>
<dbReference type="InParanoid" id="A0A0C3NSM3"/>
<feature type="compositionally biased region" description="Low complexity" evidence="1">
    <location>
        <begin position="14"/>
        <end position="25"/>
    </location>
</feature>
<name>A0A0C3NSM3_PISTI</name>
<reference evidence="4" key="2">
    <citation type="submission" date="2015-01" db="EMBL/GenBank/DDBJ databases">
        <title>Evolutionary Origins and Diversification of the Mycorrhizal Mutualists.</title>
        <authorList>
            <consortium name="DOE Joint Genome Institute"/>
            <consortium name="Mycorrhizal Genomics Consortium"/>
            <person name="Kohler A."/>
            <person name="Kuo A."/>
            <person name="Nagy L.G."/>
            <person name="Floudas D."/>
            <person name="Copeland A."/>
            <person name="Barry K.W."/>
            <person name="Cichocki N."/>
            <person name="Veneault-Fourrey C."/>
            <person name="LaButti K."/>
            <person name="Lindquist E.A."/>
            <person name="Lipzen A."/>
            <person name="Lundell T."/>
            <person name="Morin E."/>
            <person name="Murat C."/>
            <person name="Riley R."/>
            <person name="Ohm R."/>
            <person name="Sun H."/>
            <person name="Tunlid A."/>
            <person name="Henrissat B."/>
            <person name="Grigoriev I.V."/>
            <person name="Hibbett D.S."/>
            <person name="Martin F."/>
        </authorList>
    </citation>
    <scope>NUCLEOTIDE SEQUENCE [LARGE SCALE GENOMIC DNA]</scope>
    <source>
        <strain evidence="4">Marx 270</strain>
    </source>
</reference>
<feature type="region of interest" description="Disordered" evidence="1">
    <location>
        <begin position="177"/>
        <end position="197"/>
    </location>
</feature>
<feature type="transmembrane region" description="Helical" evidence="2">
    <location>
        <begin position="60"/>
        <end position="83"/>
    </location>
</feature>
<dbReference type="Proteomes" id="UP000054217">
    <property type="component" value="Unassembled WGS sequence"/>
</dbReference>
<dbReference type="OrthoDB" id="3199651at2759"/>
<feature type="compositionally biased region" description="Basic residues" evidence="1">
    <location>
        <begin position="1"/>
        <end position="13"/>
    </location>
</feature>
<dbReference type="EMBL" id="KN832014">
    <property type="protein sequence ID" value="KIN98505.1"/>
    <property type="molecule type" value="Genomic_DNA"/>
</dbReference>
<reference evidence="3 4" key="1">
    <citation type="submission" date="2014-04" db="EMBL/GenBank/DDBJ databases">
        <authorList>
            <consortium name="DOE Joint Genome Institute"/>
            <person name="Kuo A."/>
            <person name="Kohler A."/>
            <person name="Costa M.D."/>
            <person name="Nagy L.G."/>
            <person name="Floudas D."/>
            <person name="Copeland A."/>
            <person name="Barry K.W."/>
            <person name="Cichocki N."/>
            <person name="Veneault-Fourrey C."/>
            <person name="LaButti K."/>
            <person name="Lindquist E.A."/>
            <person name="Lipzen A."/>
            <person name="Lundell T."/>
            <person name="Morin E."/>
            <person name="Murat C."/>
            <person name="Sun H."/>
            <person name="Tunlid A."/>
            <person name="Henrissat B."/>
            <person name="Grigoriev I.V."/>
            <person name="Hibbett D.S."/>
            <person name="Martin F."/>
            <person name="Nordberg H.P."/>
            <person name="Cantor M.N."/>
            <person name="Hua S.X."/>
        </authorList>
    </citation>
    <scope>NUCLEOTIDE SEQUENCE [LARGE SCALE GENOMIC DNA]</scope>
    <source>
        <strain evidence="3 4">Marx 270</strain>
    </source>
</reference>
<dbReference type="AlphaFoldDB" id="A0A0C3NSM3"/>
<gene>
    <name evidence="3" type="ORF">M404DRAFT_1005173</name>
</gene>
<evidence type="ECO:0000313" key="3">
    <source>
        <dbReference type="EMBL" id="KIN98505.1"/>
    </source>
</evidence>
<keyword evidence="2" id="KW-0472">Membrane</keyword>
<dbReference type="STRING" id="870435.A0A0C3NSM3"/>
<protein>
    <submittedName>
        <fullName evidence="3">Uncharacterized protein</fullName>
    </submittedName>
</protein>
<feature type="region of interest" description="Disordered" evidence="1">
    <location>
        <begin position="1"/>
        <end position="48"/>
    </location>
</feature>
<keyword evidence="2" id="KW-1133">Transmembrane helix</keyword>
<keyword evidence="2" id="KW-0812">Transmembrane</keyword>
<evidence type="ECO:0000256" key="1">
    <source>
        <dbReference type="SAM" id="MobiDB-lite"/>
    </source>
</evidence>
<dbReference type="HOGENOM" id="CLU_103024_0_0_1"/>
<proteinExistence type="predicted"/>
<feature type="compositionally biased region" description="Low complexity" evidence="1">
    <location>
        <begin position="178"/>
        <end position="189"/>
    </location>
</feature>
<evidence type="ECO:0000313" key="4">
    <source>
        <dbReference type="Proteomes" id="UP000054217"/>
    </source>
</evidence>
<accession>A0A0C3NSM3</accession>
<sequence length="197" mass="21164">MSTTRKSPRKSRGSRSSPDVSPSESHITTTPSSFPDVPGAAKKDLAPVSPPGSKVPFHRFVHVAVLGATLLLALYTYSMASLLHQDAAWWRLLLSLPAKVGSNIWDSGNRVQVVEGETLEGRMNALADVLNVPARDVASAVKPFVPPASLASMAPQMQESEMSEVWRVLMENKDERSGQWSRSSGSVSGLADTLIAI</sequence>